<evidence type="ECO:0000256" key="11">
    <source>
        <dbReference type="ARBA" id="ARBA00022967"/>
    </source>
</evidence>
<dbReference type="GO" id="GO:0005507">
    <property type="term" value="F:copper ion binding"/>
    <property type="evidence" value="ECO:0007669"/>
    <property type="project" value="InterPro"/>
</dbReference>
<evidence type="ECO:0000256" key="17">
    <source>
        <dbReference type="ARBA" id="ARBA00049512"/>
    </source>
</evidence>
<accession>A0A0X7Y9V8</accession>
<comment type="cofactor">
    <cofactor evidence="18">
        <name>Cu cation</name>
        <dbReference type="ChEBI" id="CHEBI:23378"/>
    </cofactor>
    <text evidence="18">Binds a copper A center.</text>
</comment>
<keyword evidence="6 18" id="KW-0679">Respiratory chain</keyword>
<proteinExistence type="inferred from homology"/>
<evidence type="ECO:0000259" key="21">
    <source>
        <dbReference type="PROSITE" id="PS50999"/>
    </source>
</evidence>
<evidence type="ECO:0000256" key="18">
    <source>
        <dbReference type="RuleBase" id="RU000457"/>
    </source>
</evidence>
<keyword evidence="16 18" id="KW-0472">Membrane</keyword>
<dbReference type="GO" id="GO:0004129">
    <property type="term" value="F:cytochrome-c oxidase activity"/>
    <property type="evidence" value="ECO:0007669"/>
    <property type="project" value="UniProtKB-EC"/>
</dbReference>
<evidence type="ECO:0000256" key="5">
    <source>
        <dbReference type="ARBA" id="ARBA00022448"/>
    </source>
</evidence>
<protein>
    <recommendedName>
        <fullName evidence="4 18">Cytochrome c oxidase subunit 2</fullName>
    </recommendedName>
</protein>
<comment type="catalytic activity">
    <reaction evidence="17">
        <text>4 Fe(II)-[cytochrome c] + O2 + 8 H(+)(in) = 4 Fe(III)-[cytochrome c] + 2 H2O + 4 H(+)(out)</text>
        <dbReference type="Rhea" id="RHEA:11436"/>
        <dbReference type="Rhea" id="RHEA-COMP:10350"/>
        <dbReference type="Rhea" id="RHEA-COMP:14399"/>
        <dbReference type="ChEBI" id="CHEBI:15377"/>
        <dbReference type="ChEBI" id="CHEBI:15378"/>
        <dbReference type="ChEBI" id="CHEBI:15379"/>
        <dbReference type="ChEBI" id="CHEBI:29033"/>
        <dbReference type="ChEBI" id="CHEBI:29034"/>
        <dbReference type="EC" id="7.1.1.9"/>
    </reaction>
    <physiologicalReaction direction="left-to-right" evidence="17">
        <dbReference type="Rhea" id="RHEA:11437"/>
    </physiologicalReaction>
</comment>
<keyword evidence="14 18" id="KW-0186">Copper</keyword>
<comment type="function">
    <text evidence="18">Component of the cytochrome c oxidase, the last enzyme in the mitochondrial electron transport chain which drives oxidative phosphorylation. The respiratory chain contains 3 multisubunit complexes succinate dehydrogenase (complex II, CII), ubiquinol-cytochrome c oxidoreductase (cytochrome b-c1 complex, complex III, CIII) and cytochrome c oxidase (complex IV, CIV), that cooperate to transfer electrons derived from NADH and succinate to molecular oxygen, creating an electrochemical gradient over the inner membrane that drives transmembrane transport and the ATP synthase. Cytochrome c oxidase is the component of the respiratory chain that catalyzes the reduction of oxygen to water. Electrons originating from reduced cytochrome c in the intermembrane space (IMS) are transferred via the dinuclear copper A center (CU(A)) of subunit 2 and heme A of subunit 1 to the active site in subunit 1, a binuclear center (BNC) formed by heme A3 and copper B (CU(B)). The BNC reduces molecular oxygen to 2 water molecules using 4 electrons from cytochrome c in the IMS and 4 protons from the mitochondrial matrix.</text>
</comment>
<evidence type="ECO:0000256" key="2">
    <source>
        <dbReference type="ARBA" id="ARBA00007866"/>
    </source>
</evidence>
<evidence type="ECO:0000256" key="7">
    <source>
        <dbReference type="ARBA" id="ARBA00022692"/>
    </source>
</evidence>
<keyword evidence="8 18" id="KW-0479">Metal-binding</keyword>
<dbReference type="InterPro" id="IPR036257">
    <property type="entry name" value="Cyt_c_oxidase_su2_TM_sf"/>
</dbReference>
<evidence type="ECO:0000256" key="12">
    <source>
        <dbReference type="ARBA" id="ARBA00022982"/>
    </source>
</evidence>
<evidence type="ECO:0000256" key="8">
    <source>
        <dbReference type="ARBA" id="ARBA00022723"/>
    </source>
</evidence>
<evidence type="ECO:0000256" key="14">
    <source>
        <dbReference type="ARBA" id="ARBA00023008"/>
    </source>
</evidence>
<dbReference type="SUPFAM" id="SSF49503">
    <property type="entry name" value="Cupredoxins"/>
    <property type="match status" value="1"/>
</dbReference>
<evidence type="ECO:0000256" key="1">
    <source>
        <dbReference type="ARBA" id="ARBA00004448"/>
    </source>
</evidence>
<evidence type="ECO:0000256" key="15">
    <source>
        <dbReference type="ARBA" id="ARBA00023128"/>
    </source>
</evidence>
<name>A0A0X7Y9V8_9HEMI</name>
<keyword evidence="5 18" id="KW-0813">Transport</keyword>
<comment type="similarity">
    <text evidence="2 18">Belongs to the cytochrome c oxidase subunit 2 family.</text>
</comment>
<dbReference type="PANTHER" id="PTHR22888:SF9">
    <property type="entry name" value="CYTOCHROME C OXIDASE SUBUNIT 2"/>
    <property type="match status" value="1"/>
</dbReference>
<evidence type="ECO:0000256" key="10">
    <source>
        <dbReference type="ARBA" id="ARBA00022842"/>
    </source>
</evidence>
<dbReference type="CDD" id="cd13912">
    <property type="entry name" value="CcO_II_C"/>
    <property type="match status" value="1"/>
</dbReference>
<dbReference type="PROSITE" id="PS50857">
    <property type="entry name" value="COX2_CUA"/>
    <property type="match status" value="1"/>
</dbReference>
<evidence type="ECO:0000256" key="13">
    <source>
        <dbReference type="ARBA" id="ARBA00022989"/>
    </source>
</evidence>
<evidence type="ECO:0000256" key="19">
    <source>
        <dbReference type="SAM" id="Phobius"/>
    </source>
</evidence>
<keyword evidence="11" id="KW-1278">Translocase</keyword>
<dbReference type="Pfam" id="PF00116">
    <property type="entry name" value="COX2"/>
    <property type="match status" value="1"/>
</dbReference>
<feature type="domain" description="Cytochrome oxidase subunit II transmembrane region profile" evidence="21">
    <location>
        <begin position="1"/>
        <end position="91"/>
    </location>
</feature>
<feature type="domain" description="Cytochrome oxidase subunit II copper A binding" evidence="20">
    <location>
        <begin position="92"/>
        <end position="225"/>
    </location>
</feature>
<dbReference type="Gene3D" id="2.60.40.420">
    <property type="entry name" value="Cupredoxins - blue copper proteins"/>
    <property type="match status" value="1"/>
</dbReference>
<feature type="transmembrane region" description="Helical" evidence="19">
    <location>
        <begin position="27"/>
        <end position="47"/>
    </location>
</feature>
<dbReference type="SUPFAM" id="SSF81464">
    <property type="entry name" value="Cytochrome c oxidase subunit II-like, transmembrane region"/>
    <property type="match status" value="1"/>
</dbReference>
<dbReference type="InterPro" id="IPR034210">
    <property type="entry name" value="CcO_II_C"/>
</dbReference>
<dbReference type="AlphaFoldDB" id="A0A0X7Y9V8"/>
<evidence type="ECO:0000256" key="9">
    <source>
        <dbReference type="ARBA" id="ARBA00022792"/>
    </source>
</evidence>
<dbReference type="PROSITE" id="PS00078">
    <property type="entry name" value="COX2"/>
    <property type="match status" value="1"/>
</dbReference>
<dbReference type="Gene3D" id="1.10.287.90">
    <property type="match status" value="1"/>
</dbReference>
<comment type="subunit">
    <text evidence="3">Component of the cytochrome c oxidase (complex IV, CIV), a multisubunit enzyme composed of a catalytic core of 3 subunits and several supernumerary subunits. The complex exists as a monomer or a dimer and forms supercomplexes (SCs) in the inner mitochondrial membrane with ubiquinol-cytochrome c oxidoreductase (cytochrome b-c1 complex, complex III, CIII).</text>
</comment>
<geneLocation type="mitochondrion" evidence="22"/>
<sequence length="226" mass="26785">MPMWHYMNLQDANSPIMEEMMFFHDHSLMILTMVMTTVMIMVINLFITKFTNRMLLEDQKMELIWTIMPTIILLFLAFPSLQILYLMDEMKSPTMTIKAIGNQWYWTYEYSDFMNIEFDSYMKTSMNLSSEEFRLLETDNQIVMPINTNIRIMVTATDVLHSWTMPSLGIKVDATPGRLNQTNTSIYRPEIMFGQCSEICGINHSFMPIMLESINMEYFIKWLKNF</sequence>
<evidence type="ECO:0000256" key="16">
    <source>
        <dbReference type="ARBA" id="ARBA00023136"/>
    </source>
</evidence>
<comment type="subcellular location">
    <subcellularLocation>
        <location evidence="1 18">Mitochondrion inner membrane</location>
        <topology evidence="1 18">Multi-pass membrane protein</topology>
    </subcellularLocation>
</comment>
<evidence type="ECO:0000256" key="4">
    <source>
        <dbReference type="ARBA" id="ARBA00015946"/>
    </source>
</evidence>
<feature type="transmembrane region" description="Helical" evidence="19">
    <location>
        <begin position="67"/>
        <end position="87"/>
    </location>
</feature>
<evidence type="ECO:0000256" key="6">
    <source>
        <dbReference type="ARBA" id="ARBA00022660"/>
    </source>
</evidence>
<dbReference type="InterPro" id="IPR001505">
    <property type="entry name" value="Copper_CuA"/>
</dbReference>
<dbReference type="InterPro" id="IPR045187">
    <property type="entry name" value="CcO_II"/>
</dbReference>
<evidence type="ECO:0000313" key="22">
    <source>
        <dbReference type="EMBL" id="AEV56611.1"/>
    </source>
</evidence>
<keyword evidence="15 18" id="KW-0496">Mitochondrion</keyword>
<gene>
    <name evidence="22" type="primary">CO2</name>
</gene>
<dbReference type="FunFam" id="2.60.40.420:FF:000001">
    <property type="entry name" value="Cytochrome c oxidase subunit 2"/>
    <property type="match status" value="1"/>
</dbReference>
<dbReference type="PANTHER" id="PTHR22888">
    <property type="entry name" value="CYTOCHROME C OXIDASE, SUBUNIT II"/>
    <property type="match status" value="1"/>
</dbReference>
<dbReference type="GO" id="GO:0005743">
    <property type="term" value="C:mitochondrial inner membrane"/>
    <property type="evidence" value="ECO:0007669"/>
    <property type="project" value="UniProtKB-SubCell"/>
</dbReference>
<keyword evidence="10" id="KW-0460">Magnesium</keyword>
<keyword evidence="12 18" id="KW-0249">Electron transport</keyword>
<organism evidence="22">
    <name type="scientific">Kokeshia sp. NKU02</name>
    <dbReference type="NCBI Taxonomy" id="1124182"/>
    <lineage>
        <taxon>Eukaryota</taxon>
        <taxon>Metazoa</taxon>
        <taxon>Ecdysozoa</taxon>
        <taxon>Arthropoda</taxon>
        <taxon>Hexapoda</taxon>
        <taxon>Insecta</taxon>
        <taxon>Pterygota</taxon>
        <taxon>Neoptera</taxon>
        <taxon>Paraneoptera</taxon>
        <taxon>Hemiptera</taxon>
        <taxon>Heteroptera</taxon>
        <taxon>Schizopteridae</taxon>
        <taxon>Kokeshia</taxon>
    </lineage>
</organism>
<evidence type="ECO:0000259" key="20">
    <source>
        <dbReference type="PROSITE" id="PS50857"/>
    </source>
</evidence>
<dbReference type="GO" id="GO:0042773">
    <property type="term" value="P:ATP synthesis coupled electron transport"/>
    <property type="evidence" value="ECO:0007669"/>
    <property type="project" value="TreeGrafter"/>
</dbReference>
<dbReference type="InterPro" id="IPR011759">
    <property type="entry name" value="Cyt_c_oxidase_su2_TM_dom"/>
</dbReference>
<dbReference type="InterPro" id="IPR008972">
    <property type="entry name" value="Cupredoxin"/>
</dbReference>
<keyword evidence="9 18" id="KW-0999">Mitochondrion inner membrane</keyword>
<reference evidence="22" key="1">
    <citation type="journal article" date="2015" name="Cladistics">
        <title>Phylogenetic divergences of the true bugs (Insecta: Hemiptera: Heteroptera), with emphasis on the aquatic lineages: the last piece of the aquatic insect jigsaw originated in the Late Permian/Early Triassic.</title>
        <authorList>
            <person name="Wang Y.-H."/>
            <person name="Cui Y."/>
            <person name="Redei D."/>
            <person name="Banar P."/>
            <person name="Xie Q."/>
            <person name="Stys P."/>
            <person name="Damgaard J."/>
            <person name="Chen P.-P."/>
            <person name="Yi W.-B."/>
            <person name="Wang Y."/>
            <person name="Dang K."/>
            <person name="Li C.-R."/>
            <person name="Bu W.-J."/>
        </authorList>
    </citation>
    <scope>NUCLEOTIDE SEQUENCE</scope>
</reference>
<keyword evidence="13 19" id="KW-1133">Transmembrane helix</keyword>
<keyword evidence="7 18" id="KW-0812">Transmembrane</keyword>
<dbReference type="PROSITE" id="PS50999">
    <property type="entry name" value="COX2_TM"/>
    <property type="match status" value="1"/>
</dbReference>
<dbReference type="PRINTS" id="PR01166">
    <property type="entry name" value="CYCOXIDASEII"/>
</dbReference>
<dbReference type="EMBL" id="JN989542">
    <property type="protein sequence ID" value="AEV56611.1"/>
    <property type="molecule type" value="Genomic_DNA"/>
</dbReference>
<dbReference type="InterPro" id="IPR002429">
    <property type="entry name" value="CcO_II-like_C"/>
</dbReference>
<dbReference type="Pfam" id="PF02790">
    <property type="entry name" value="COX2_TM"/>
    <property type="match status" value="1"/>
</dbReference>
<evidence type="ECO:0000256" key="3">
    <source>
        <dbReference type="ARBA" id="ARBA00011164"/>
    </source>
</evidence>